<dbReference type="AlphaFoldDB" id="A0A0D0BAL0"/>
<proteinExistence type="predicted"/>
<evidence type="ECO:0000313" key="1">
    <source>
        <dbReference type="EMBL" id="KIK60745.1"/>
    </source>
</evidence>
<gene>
    <name evidence="1" type="ORF">GYMLUDRAFT_594404</name>
</gene>
<accession>A0A0D0BAL0</accession>
<sequence>MLLSQPSAWTLRAHDFVLDHPEFHHYDNFTANIYQNWKTGEVEAIRKWFKAPDPSSNFNSALDKRAIGTGTWILEHQTYLDWKAHGTRLWIQGKGLSTSTLIGGTTPN</sequence>
<keyword evidence="2" id="KW-1185">Reference proteome</keyword>
<dbReference type="Proteomes" id="UP000053593">
    <property type="component" value="Unassembled WGS sequence"/>
</dbReference>
<evidence type="ECO:0000313" key="2">
    <source>
        <dbReference type="Proteomes" id="UP000053593"/>
    </source>
</evidence>
<dbReference type="OrthoDB" id="448455at2759"/>
<organism evidence="1 2">
    <name type="scientific">Collybiopsis luxurians FD-317 M1</name>
    <dbReference type="NCBI Taxonomy" id="944289"/>
    <lineage>
        <taxon>Eukaryota</taxon>
        <taxon>Fungi</taxon>
        <taxon>Dikarya</taxon>
        <taxon>Basidiomycota</taxon>
        <taxon>Agaricomycotina</taxon>
        <taxon>Agaricomycetes</taxon>
        <taxon>Agaricomycetidae</taxon>
        <taxon>Agaricales</taxon>
        <taxon>Marasmiineae</taxon>
        <taxon>Omphalotaceae</taxon>
        <taxon>Collybiopsis</taxon>
        <taxon>Collybiopsis luxurians</taxon>
    </lineage>
</organism>
<name>A0A0D0BAL0_9AGAR</name>
<reference evidence="1 2" key="1">
    <citation type="submission" date="2014-04" db="EMBL/GenBank/DDBJ databases">
        <title>Evolutionary Origins and Diversification of the Mycorrhizal Mutualists.</title>
        <authorList>
            <consortium name="DOE Joint Genome Institute"/>
            <consortium name="Mycorrhizal Genomics Consortium"/>
            <person name="Kohler A."/>
            <person name="Kuo A."/>
            <person name="Nagy L.G."/>
            <person name="Floudas D."/>
            <person name="Copeland A."/>
            <person name="Barry K.W."/>
            <person name="Cichocki N."/>
            <person name="Veneault-Fourrey C."/>
            <person name="LaButti K."/>
            <person name="Lindquist E.A."/>
            <person name="Lipzen A."/>
            <person name="Lundell T."/>
            <person name="Morin E."/>
            <person name="Murat C."/>
            <person name="Riley R."/>
            <person name="Ohm R."/>
            <person name="Sun H."/>
            <person name="Tunlid A."/>
            <person name="Henrissat B."/>
            <person name="Grigoriev I.V."/>
            <person name="Hibbett D.S."/>
            <person name="Martin F."/>
        </authorList>
    </citation>
    <scope>NUCLEOTIDE SEQUENCE [LARGE SCALE GENOMIC DNA]</scope>
    <source>
        <strain evidence="1 2">FD-317 M1</strain>
    </source>
</reference>
<dbReference type="HOGENOM" id="CLU_2197272_0_0_1"/>
<dbReference type="EMBL" id="KN834773">
    <property type="protein sequence ID" value="KIK60745.1"/>
    <property type="molecule type" value="Genomic_DNA"/>
</dbReference>
<protein>
    <submittedName>
        <fullName evidence="1">Uncharacterized protein</fullName>
    </submittedName>
</protein>